<accession>A0A0E0EAN4</accession>
<dbReference type="HOGENOM" id="CLU_000625_6_3_1"/>
<keyword evidence="2" id="KW-0812">Transmembrane</keyword>
<evidence type="ECO:0000256" key="1">
    <source>
        <dbReference type="SAM" id="MobiDB-lite"/>
    </source>
</evidence>
<dbReference type="Gene3D" id="3.30.70.80">
    <property type="entry name" value="Peptidase S8 propeptide/proteinase inhibitor I9"/>
    <property type="match status" value="1"/>
</dbReference>
<keyword evidence="2" id="KW-1133">Transmembrane helix</keyword>
<proteinExistence type="predicted"/>
<dbReference type="SUPFAM" id="SSF54897">
    <property type="entry name" value="Protease propeptides/inhibitors"/>
    <property type="match status" value="1"/>
</dbReference>
<feature type="domain" description="Inhibitor I9" evidence="3">
    <location>
        <begin position="84"/>
        <end position="158"/>
    </location>
</feature>
<dbReference type="Gramene" id="OMERI07G09930.5">
    <property type="protein sequence ID" value="OMERI07G09930.5"/>
    <property type="gene ID" value="OMERI07G09930"/>
</dbReference>
<organism evidence="4">
    <name type="scientific">Oryza meridionalis</name>
    <dbReference type="NCBI Taxonomy" id="40149"/>
    <lineage>
        <taxon>Eukaryota</taxon>
        <taxon>Viridiplantae</taxon>
        <taxon>Streptophyta</taxon>
        <taxon>Embryophyta</taxon>
        <taxon>Tracheophyta</taxon>
        <taxon>Spermatophyta</taxon>
        <taxon>Magnoliopsida</taxon>
        <taxon>Liliopsida</taxon>
        <taxon>Poales</taxon>
        <taxon>Poaceae</taxon>
        <taxon>BOP clade</taxon>
        <taxon>Oryzoideae</taxon>
        <taxon>Oryzeae</taxon>
        <taxon>Oryzinae</taxon>
        <taxon>Oryza</taxon>
    </lineage>
</organism>
<dbReference type="eggNOG" id="ENOG502R3N0">
    <property type="taxonomic scope" value="Eukaryota"/>
</dbReference>
<keyword evidence="5" id="KW-1185">Reference proteome</keyword>
<keyword evidence="2" id="KW-0472">Membrane</keyword>
<sequence length="164" mass="17719">MDKSQPSLPSSSFPPQSNQEIKKPFQTTHCAARRRRHRLRPRIPTTSMKHPSSATTATVLLLLTLLGVAAVGGQDGQKRAAGVYIVIVQPPADGADTVAYHTCILAAALGSEERAKEALLYSYRTVASGFAAKLTPPELAALQEHPAVLQVRPDQMYHVVDNLN</sequence>
<evidence type="ECO:0000259" key="3">
    <source>
        <dbReference type="Pfam" id="PF05922"/>
    </source>
</evidence>
<evidence type="ECO:0000313" key="4">
    <source>
        <dbReference type="EnsemblPlants" id="OMERI07G09930.5"/>
    </source>
</evidence>
<feature type="region of interest" description="Disordered" evidence="1">
    <location>
        <begin position="1"/>
        <end position="32"/>
    </location>
</feature>
<dbReference type="EnsemblPlants" id="OMERI07G09930.5">
    <property type="protein sequence ID" value="OMERI07G09930.5"/>
    <property type="gene ID" value="OMERI07G09930"/>
</dbReference>
<evidence type="ECO:0000256" key="2">
    <source>
        <dbReference type="SAM" id="Phobius"/>
    </source>
</evidence>
<reference evidence="4" key="2">
    <citation type="submission" date="2018-05" db="EMBL/GenBank/DDBJ databases">
        <title>OmerRS3 (Oryza meridionalis Reference Sequence Version 3).</title>
        <authorList>
            <person name="Zhang J."/>
            <person name="Kudrna D."/>
            <person name="Lee S."/>
            <person name="Talag J."/>
            <person name="Welchert J."/>
            <person name="Wing R.A."/>
        </authorList>
    </citation>
    <scope>NUCLEOTIDE SEQUENCE [LARGE SCALE GENOMIC DNA]</scope>
    <source>
        <strain evidence="4">cv. OR44</strain>
    </source>
</reference>
<dbReference type="InterPro" id="IPR010259">
    <property type="entry name" value="S8pro/Inhibitor_I9"/>
</dbReference>
<evidence type="ECO:0000313" key="5">
    <source>
        <dbReference type="Proteomes" id="UP000008021"/>
    </source>
</evidence>
<dbReference type="AlphaFoldDB" id="A0A0E0EAN4"/>
<feature type="compositionally biased region" description="Low complexity" evidence="1">
    <location>
        <begin position="1"/>
        <end position="17"/>
    </location>
</feature>
<feature type="transmembrane region" description="Helical" evidence="2">
    <location>
        <begin position="54"/>
        <end position="72"/>
    </location>
</feature>
<reference evidence="4" key="1">
    <citation type="submission" date="2015-04" db="UniProtKB">
        <authorList>
            <consortium name="EnsemblPlants"/>
        </authorList>
    </citation>
    <scope>IDENTIFICATION</scope>
</reference>
<dbReference type="Pfam" id="PF05922">
    <property type="entry name" value="Inhibitor_I9"/>
    <property type="match status" value="1"/>
</dbReference>
<dbReference type="PANTHER" id="PTHR48222:SF7">
    <property type="entry name" value="OS07G0438600 PROTEIN"/>
    <property type="match status" value="1"/>
</dbReference>
<dbReference type="Proteomes" id="UP000008021">
    <property type="component" value="Chromosome 7"/>
</dbReference>
<dbReference type="InterPro" id="IPR037045">
    <property type="entry name" value="S8pro/Inhibitor_I9_sf"/>
</dbReference>
<name>A0A0E0EAN4_9ORYZ</name>
<protein>
    <recommendedName>
        <fullName evidence="3">Inhibitor I9 domain-containing protein</fullName>
    </recommendedName>
</protein>
<dbReference type="PANTHER" id="PTHR48222">
    <property type="entry name" value="PROTEINASE INHIBITOR, PROPEPTIDE"/>
    <property type="match status" value="1"/>
</dbReference>